<dbReference type="GO" id="GO:0016020">
    <property type="term" value="C:membrane"/>
    <property type="evidence" value="ECO:0007669"/>
    <property type="project" value="TreeGrafter"/>
</dbReference>
<protein>
    <submittedName>
        <fullName evidence="2">Alpha/beta hydrolase</fullName>
    </submittedName>
</protein>
<dbReference type="PANTHER" id="PTHR43798:SF33">
    <property type="entry name" value="HYDROLASE, PUTATIVE (AFU_ORTHOLOGUE AFUA_2G14860)-RELATED"/>
    <property type="match status" value="1"/>
</dbReference>
<proteinExistence type="predicted"/>
<keyword evidence="2" id="KW-0378">Hydrolase</keyword>
<dbReference type="RefSeq" id="WP_303687462.1">
    <property type="nucleotide sequence ID" value="NZ_CAJXYO010000023.1"/>
</dbReference>
<dbReference type="SUPFAM" id="SSF53474">
    <property type="entry name" value="alpha/beta-Hydrolases"/>
    <property type="match status" value="1"/>
</dbReference>
<dbReference type="InterPro" id="IPR029058">
    <property type="entry name" value="AB_hydrolase_fold"/>
</dbReference>
<evidence type="ECO:0000259" key="1">
    <source>
        <dbReference type="Pfam" id="PF00561"/>
    </source>
</evidence>
<evidence type="ECO:0000313" key="2">
    <source>
        <dbReference type="EMBL" id="OUS11924.1"/>
    </source>
</evidence>
<dbReference type="InterPro" id="IPR050266">
    <property type="entry name" value="AB_hydrolase_sf"/>
</dbReference>
<dbReference type="InterPro" id="IPR000073">
    <property type="entry name" value="AB_hydrolase_1"/>
</dbReference>
<organism evidence="2 3">
    <name type="scientific">Nonlabens dokdonensis</name>
    <dbReference type="NCBI Taxonomy" id="328515"/>
    <lineage>
        <taxon>Bacteria</taxon>
        <taxon>Pseudomonadati</taxon>
        <taxon>Bacteroidota</taxon>
        <taxon>Flavobacteriia</taxon>
        <taxon>Flavobacteriales</taxon>
        <taxon>Flavobacteriaceae</taxon>
        <taxon>Nonlabens</taxon>
    </lineage>
</organism>
<reference evidence="3" key="1">
    <citation type="journal article" date="2017" name="Proc. Natl. Acad. Sci. U.S.A.">
        <title>Simulation of Deepwater Horizon oil plume reveals substrate specialization within a complex community of hydrocarbon-degraders.</title>
        <authorList>
            <person name="Hu P."/>
            <person name="Dubinsky E.A."/>
            <person name="Probst A.J."/>
            <person name="Wang J."/>
            <person name="Sieber C.M.K."/>
            <person name="Tom L.M."/>
            <person name="Gardinali P."/>
            <person name="Banfield J.F."/>
            <person name="Atlas R.M."/>
            <person name="Andersen G.L."/>
        </authorList>
    </citation>
    <scope>NUCLEOTIDE SEQUENCE [LARGE SCALE GENOMIC DNA]</scope>
</reference>
<gene>
    <name evidence="2" type="ORF">A9Q93_10865</name>
</gene>
<dbReference type="PANTHER" id="PTHR43798">
    <property type="entry name" value="MONOACYLGLYCEROL LIPASE"/>
    <property type="match status" value="1"/>
</dbReference>
<dbReference type="Pfam" id="PF00561">
    <property type="entry name" value="Abhydrolase_1"/>
    <property type="match status" value="2"/>
</dbReference>
<dbReference type="AlphaFoldDB" id="A0A1Z8ANL2"/>
<feature type="domain" description="AB hydrolase-1" evidence="1">
    <location>
        <begin position="184"/>
        <end position="238"/>
    </location>
</feature>
<dbReference type="PRINTS" id="PR00111">
    <property type="entry name" value="ABHYDROLASE"/>
</dbReference>
<accession>A0A1Z8ANL2</accession>
<dbReference type="EMBL" id="MAAX01000170">
    <property type="protein sequence ID" value="OUS11924.1"/>
    <property type="molecule type" value="Genomic_DNA"/>
</dbReference>
<dbReference type="Proteomes" id="UP000196102">
    <property type="component" value="Unassembled WGS sequence"/>
</dbReference>
<name>A0A1Z8ANL2_9FLAO</name>
<sequence length="254" mass="28272">MTHDLIKEGKFEYYTSGEGTPIIILHGLMGGLSNFEGVIDYFPPKGYQIAVPILPLYTTPLIKTSVGTFAKHINAFIDHMGWKEVILLGNSLGGHIGLVTTKLFPEKIKALVITGSSGLYESAMGASYPKKGDYEYIKEKSQDVFYDPAVATKEIVDEVFAVVNDRNKLLKTLAIAKSAIRHNMAKDLPNMSTPTCIIWGKQDNVTPPNVAEEFHEKLPDSDLFWIDKCGHAAMMEHPEEFNEILDGWLQKRGL</sequence>
<dbReference type="GO" id="GO:0016787">
    <property type="term" value="F:hydrolase activity"/>
    <property type="evidence" value="ECO:0007669"/>
    <property type="project" value="UniProtKB-KW"/>
</dbReference>
<evidence type="ECO:0000313" key="3">
    <source>
        <dbReference type="Proteomes" id="UP000196102"/>
    </source>
</evidence>
<comment type="caution">
    <text evidence="2">The sequence shown here is derived from an EMBL/GenBank/DDBJ whole genome shotgun (WGS) entry which is preliminary data.</text>
</comment>
<dbReference type="Gene3D" id="3.40.50.1820">
    <property type="entry name" value="alpha/beta hydrolase"/>
    <property type="match status" value="1"/>
</dbReference>
<feature type="domain" description="AB hydrolase-1" evidence="1">
    <location>
        <begin position="21"/>
        <end position="128"/>
    </location>
</feature>